<dbReference type="GO" id="GO:0016491">
    <property type="term" value="F:oxidoreductase activity"/>
    <property type="evidence" value="ECO:0007669"/>
    <property type="project" value="UniProtKB-KW"/>
</dbReference>
<dbReference type="InterPro" id="IPR051799">
    <property type="entry name" value="NADH_flavin_oxidoreductase"/>
</dbReference>
<keyword evidence="1" id="KW-0285">Flavoprotein</keyword>
<evidence type="ECO:0000313" key="4">
    <source>
        <dbReference type="Proteomes" id="UP000658656"/>
    </source>
</evidence>
<dbReference type="OrthoDB" id="9804454at2"/>
<dbReference type="RefSeq" id="WP_145936411.1">
    <property type="nucleotide sequence ID" value="NZ_BNAV01000001.1"/>
</dbReference>
<reference evidence="3" key="2">
    <citation type="submission" date="2020-09" db="EMBL/GenBank/DDBJ databases">
        <authorList>
            <person name="Sun Q."/>
            <person name="Zhou Y."/>
        </authorList>
    </citation>
    <scope>NUCLEOTIDE SEQUENCE</scope>
    <source>
        <strain evidence="3">CGMCC 4.7679</strain>
    </source>
</reference>
<proteinExistence type="predicted"/>
<evidence type="ECO:0000313" key="3">
    <source>
        <dbReference type="EMBL" id="GHF36420.1"/>
    </source>
</evidence>
<protein>
    <submittedName>
        <fullName evidence="3">Uncharacterized protein</fullName>
    </submittedName>
</protein>
<gene>
    <name evidence="3" type="ORF">GCM10017566_06900</name>
</gene>
<keyword evidence="4" id="KW-1185">Reference proteome</keyword>
<dbReference type="PANTHER" id="PTHR43656">
    <property type="entry name" value="BINDING OXIDOREDUCTASE, PUTATIVE (AFU_ORTHOLOGUE AFUA_2G08260)-RELATED"/>
    <property type="match status" value="1"/>
</dbReference>
<reference evidence="3" key="1">
    <citation type="journal article" date="2014" name="Int. J. Syst. Evol. Microbiol.">
        <title>Complete genome sequence of Corynebacterium casei LMG S-19264T (=DSM 44701T), isolated from a smear-ripened cheese.</title>
        <authorList>
            <consortium name="US DOE Joint Genome Institute (JGI-PGF)"/>
            <person name="Walter F."/>
            <person name="Albersmeier A."/>
            <person name="Kalinowski J."/>
            <person name="Ruckert C."/>
        </authorList>
    </citation>
    <scope>NUCLEOTIDE SEQUENCE</scope>
    <source>
        <strain evidence="3">CGMCC 4.7679</strain>
    </source>
</reference>
<dbReference type="AlphaFoldDB" id="A0A8H9ITJ6"/>
<dbReference type="Proteomes" id="UP000658656">
    <property type="component" value="Unassembled WGS sequence"/>
</dbReference>
<accession>A0A8H9ITJ6</accession>
<comment type="caution">
    <text evidence="3">The sequence shown here is derived from an EMBL/GenBank/DDBJ whole genome shotgun (WGS) entry which is preliminary data.</text>
</comment>
<name>A0A8H9ITJ6_9PSEU</name>
<dbReference type="PANTHER" id="PTHR43656:SF2">
    <property type="entry name" value="BINDING OXIDOREDUCTASE, PUTATIVE (AFU_ORTHOLOGUE AFUA_2G08260)-RELATED"/>
    <property type="match status" value="1"/>
</dbReference>
<evidence type="ECO:0000256" key="1">
    <source>
        <dbReference type="ARBA" id="ARBA00022630"/>
    </source>
</evidence>
<dbReference type="InterPro" id="IPR013785">
    <property type="entry name" value="Aldolase_TIM"/>
</dbReference>
<dbReference type="SUPFAM" id="SSF51395">
    <property type="entry name" value="FMN-linked oxidoreductases"/>
    <property type="match status" value="1"/>
</dbReference>
<evidence type="ECO:0000256" key="2">
    <source>
        <dbReference type="ARBA" id="ARBA00023002"/>
    </source>
</evidence>
<organism evidence="3 4">
    <name type="scientific">Amycolatopsis bartoniae</name>
    <dbReference type="NCBI Taxonomy" id="941986"/>
    <lineage>
        <taxon>Bacteria</taxon>
        <taxon>Bacillati</taxon>
        <taxon>Actinomycetota</taxon>
        <taxon>Actinomycetes</taxon>
        <taxon>Pseudonocardiales</taxon>
        <taxon>Pseudonocardiaceae</taxon>
        <taxon>Amycolatopsis</taxon>
    </lineage>
</organism>
<dbReference type="Gene3D" id="3.20.20.70">
    <property type="entry name" value="Aldolase class I"/>
    <property type="match status" value="2"/>
</dbReference>
<keyword evidence="2" id="KW-0560">Oxidoreductase</keyword>
<dbReference type="EMBL" id="BNAV01000001">
    <property type="protein sequence ID" value="GHF36420.1"/>
    <property type="molecule type" value="Genomic_DNA"/>
</dbReference>
<sequence length="133" mass="14256">MTHFRRLFEPFHDDLVIPALRERAQVVQAEGARCFARLAHGGGSQHWPVMAPPLGPSNVPDPYDGHVPHQLTDEQIEGLIVAFAHGQGGGSVENRARFLREILAAARELVGDESVRTAGTSTTARTAAAASAL</sequence>